<sequence>MEIYLIRHTSVDVPAGYAYGQTDVPLKPTFEEEAEEVKKGLSDHTFDKVWTSPLTRCVRLANYCGFPEAEREDRIKEVNFGEWEMKSWNELSSDPRSEAWFKDWVNNPTPNGESLQDQYDRVSDFLDELRKSGLQKVCLFAHGGVLTCARVYAGEYPLQDAFKNVPSYGAIVKLVLD</sequence>
<dbReference type="SUPFAM" id="SSF53254">
    <property type="entry name" value="Phosphoglycerate mutase-like"/>
    <property type="match status" value="1"/>
</dbReference>
<proteinExistence type="predicted"/>
<dbReference type="GO" id="GO:0009236">
    <property type="term" value="P:cobalamin biosynthetic process"/>
    <property type="evidence" value="ECO:0007669"/>
    <property type="project" value="UniProtKB-UniRule"/>
</dbReference>
<dbReference type="AlphaFoldDB" id="A0A173VYT4"/>
<dbReference type="RefSeq" id="WP_044545337.1">
    <property type="nucleotide sequence ID" value="NZ_CDRH01000213.1"/>
</dbReference>
<dbReference type="EMBL" id="CYXP01000012">
    <property type="protein sequence ID" value="CUN32709.1"/>
    <property type="molecule type" value="Genomic_DNA"/>
</dbReference>
<dbReference type="InterPro" id="IPR050275">
    <property type="entry name" value="PGM_Phosphatase"/>
</dbReference>
<reference evidence="2 4" key="1">
    <citation type="submission" date="2015-09" db="EMBL/GenBank/DDBJ databases">
        <authorList>
            <consortium name="Pathogen Informatics"/>
        </authorList>
    </citation>
    <scope>NUCLEOTIDE SEQUENCE [LARGE SCALE GENOMIC DNA]</scope>
    <source>
        <strain evidence="2 4">2789STDY5608872</strain>
    </source>
</reference>
<dbReference type="CDD" id="cd07067">
    <property type="entry name" value="HP_PGM_like"/>
    <property type="match status" value="1"/>
</dbReference>
<dbReference type="GO" id="GO:0043755">
    <property type="term" value="F:alpha-ribazole phosphatase activity"/>
    <property type="evidence" value="ECO:0007669"/>
    <property type="project" value="UniProtKB-UniRule"/>
</dbReference>
<dbReference type="EC" id="3.1.3.73" evidence="1"/>
<dbReference type="InterPro" id="IPR017578">
    <property type="entry name" value="Ribazole_CobC"/>
</dbReference>
<keyword evidence="2" id="KW-0378">Hydrolase</keyword>
<dbReference type="GO" id="GO:0005737">
    <property type="term" value="C:cytoplasm"/>
    <property type="evidence" value="ECO:0007669"/>
    <property type="project" value="TreeGrafter"/>
</dbReference>
<name>A0A173VYT4_PARDI</name>
<dbReference type="NCBIfam" id="TIGR03162">
    <property type="entry name" value="ribazole_cobC"/>
    <property type="match status" value="1"/>
</dbReference>
<dbReference type="Pfam" id="PF00300">
    <property type="entry name" value="His_Phos_1"/>
    <property type="match status" value="1"/>
</dbReference>
<accession>A0A173VYT4</accession>
<evidence type="ECO:0000313" key="3">
    <source>
        <dbReference type="EMBL" id="MDB9006192.1"/>
    </source>
</evidence>
<organism evidence="2 4">
    <name type="scientific">Parabacteroides distasonis</name>
    <dbReference type="NCBI Taxonomy" id="823"/>
    <lineage>
        <taxon>Bacteria</taxon>
        <taxon>Pseudomonadati</taxon>
        <taxon>Bacteroidota</taxon>
        <taxon>Bacteroidia</taxon>
        <taxon>Bacteroidales</taxon>
        <taxon>Tannerellaceae</taxon>
        <taxon>Parabacteroides</taxon>
    </lineage>
</organism>
<dbReference type="Proteomes" id="UP001210126">
    <property type="component" value="Unassembled WGS sequence"/>
</dbReference>
<dbReference type="PANTHER" id="PTHR48100:SF59">
    <property type="entry name" value="ADENOSYLCOBALAMIN_ALPHA-RIBAZOLE PHOSPHATASE"/>
    <property type="match status" value="1"/>
</dbReference>
<dbReference type="EMBL" id="JAQMPJ010000013">
    <property type="protein sequence ID" value="MDB9006192.1"/>
    <property type="molecule type" value="Genomic_DNA"/>
</dbReference>
<evidence type="ECO:0000256" key="1">
    <source>
        <dbReference type="NCBIfam" id="TIGR03162"/>
    </source>
</evidence>
<dbReference type="InterPro" id="IPR013078">
    <property type="entry name" value="His_Pase_superF_clade-1"/>
</dbReference>
<dbReference type="Gene3D" id="3.40.50.1240">
    <property type="entry name" value="Phosphoglycerate mutase-like"/>
    <property type="match status" value="1"/>
</dbReference>
<evidence type="ECO:0000313" key="2">
    <source>
        <dbReference type="EMBL" id="CUN32709.1"/>
    </source>
</evidence>
<dbReference type="SMART" id="SM00855">
    <property type="entry name" value="PGAM"/>
    <property type="match status" value="1"/>
</dbReference>
<reference evidence="3" key="2">
    <citation type="submission" date="2023-01" db="EMBL/GenBank/DDBJ databases">
        <title>Human gut microbiome strain richness.</title>
        <authorList>
            <person name="Chen-Liaw A."/>
        </authorList>
    </citation>
    <scope>NUCLEOTIDE SEQUENCE</scope>
    <source>
        <strain evidence="3">RTP21484st1_E5_RTP21484_190118</strain>
    </source>
</reference>
<dbReference type="Proteomes" id="UP000095591">
    <property type="component" value="Unassembled WGS sequence"/>
</dbReference>
<dbReference type="InterPro" id="IPR029033">
    <property type="entry name" value="His_PPase_superfam"/>
</dbReference>
<dbReference type="PANTHER" id="PTHR48100">
    <property type="entry name" value="BROAD-SPECIFICITY PHOSPHATASE YOR283W-RELATED"/>
    <property type="match status" value="1"/>
</dbReference>
<protein>
    <recommendedName>
        <fullName evidence="1">Alpha-ribazole phosphatase</fullName>
        <ecNumber evidence="1">3.1.3.73</ecNumber>
    </recommendedName>
</protein>
<evidence type="ECO:0000313" key="4">
    <source>
        <dbReference type="Proteomes" id="UP000095591"/>
    </source>
</evidence>
<gene>
    <name evidence="2" type="primary">cobC</name>
    <name evidence="2" type="ORF">ERS852429_04120</name>
    <name evidence="3" type="ORF">PN599_14415</name>
</gene>